<dbReference type="KEGG" id="ebm:SG0102_03870"/>
<dbReference type="RefSeq" id="WP_125118403.1">
    <property type="nucleotide sequence ID" value="NZ_AP019309.1"/>
</dbReference>
<dbReference type="GO" id="GO:0022857">
    <property type="term" value="F:transmembrane transporter activity"/>
    <property type="evidence" value="ECO:0007669"/>
    <property type="project" value="TreeGrafter"/>
</dbReference>
<dbReference type="InterPro" id="IPR015854">
    <property type="entry name" value="ABC_transpr_LolD-like"/>
</dbReference>
<dbReference type="GO" id="GO:0005886">
    <property type="term" value="C:plasma membrane"/>
    <property type="evidence" value="ECO:0007669"/>
    <property type="project" value="TreeGrafter"/>
</dbReference>
<evidence type="ECO:0000256" key="1">
    <source>
        <dbReference type="ARBA" id="ARBA00022741"/>
    </source>
</evidence>
<dbReference type="InterPro" id="IPR027417">
    <property type="entry name" value="P-loop_NTPase"/>
</dbReference>
<dbReference type="SMART" id="SM00382">
    <property type="entry name" value="AAA"/>
    <property type="match status" value="1"/>
</dbReference>
<evidence type="ECO:0000256" key="2">
    <source>
        <dbReference type="ARBA" id="ARBA00022840"/>
    </source>
</evidence>
<gene>
    <name evidence="4" type="ORF">SG0102_03870</name>
</gene>
<feature type="domain" description="ABC transporter" evidence="3">
    <location>
        <begin position="2"/>
        <end position="206"/>
    </location>
</feature>
<dbReference type="InParanoid" id="A0A3G9JKC6"/>
<dbReference type="PROSITE" id="PS50893">
    <property type="entry name" value="ABC_TRANSPORTER_2"/>
    <property type="match status" value="1"/>
</dbReference>
<sequence>MMDVRNISKSYGQHQVIKDFSYHFELGRMYAIVGPSGSGKSTLVNMFGLLEKPDSGTLTIDGHSQVKPSSRQAMVLRRKTISYMFQNYALIPEETVQYNLSLVLDRHDKQKKEKMLKVLDQVGLDLSLKEKVFTLSGGQQQRVALARILLRPGKIILADEPTGNLDAINRDRILAYFKKLKEGRIIIIVTHDQEVAQYCDDIISLA</sequence>
<dbReference type="GO" id="GO:0016887">
    <property type="term" value="F:ATP hydrolysis activity"/>
    <property type="evidence" value="ECO:0007669"/>
    <property type="project" value="InterPro"/>
</dbReference>
<reference evidence="4 5" key="1">
    <citation type="submission" date="2018-11" db="EMBL/GenBank/DDBJ databases">
        <title>Novel Erysipelotrichaceae bacterium isolated from small intestine of a swine.</title>
        <authorList>
            <person name="Kim J.S."/>
            <person name="Choe H."/>
            <person name="Lee Y.R."/>
            <person name="Kim K.M."/>
            <person name="Park D.S."/>
        </authorList>
    </citation>
    <scope>NUCLEOTIDE SEQUENCE [LARGE SCALE GENOMIC DNA]</scope>
    <source>
        <strain evidence="4 5">SG0102</strain>
    </source>
</reference>
<protein>
    <submittedName>
        <fullName evidence="4">Bacteriocin ABC transporter ATP-binding protein</fullName>
    </submittedName>
</protein>
<dbReference type="PANTHER" id="PTHR24220">
    <property type="entry name" value="IMPORT ATP-BINDING PROTEIN"/>
    <property type="match status" value="1"/>
</dbReference>
<dbReference type="Gene3D" id="3.40.50.300">
    <property type="entry name" value="P-loop containing nucleotide triphosphate hydrolases"/>
    <property type="match status" value="1"/>
</dbReference>
<evidence type="ECO:0000313" key="5">
    <source>
        <dbReference type="Proteomes" id="UP000268059"/>
    </source>
</evidence>
<organism evidence="4 5">
    <name type="scientific">Intestinibaculum porci</name>
    <dbReference type="NCBI Taxonomy" id="2487118"/>
    <lineage>
        <taxon>Bacteria</taxon>
        <taxon>Bacillati</taxon>
        <taxon>Bacillota</taxon>
        <taxon>Erysipelotrichia</taxon>
        <taxon>Erysipelotrichales</taxon>
        <taxon>Erysipelotrichaceae</taxon>
        <taxon>Intestinibaculum</taxon>
    </lineage>
</organism>
<dbReference type="PANTHER" id="PTHR24220:SF86">
    <property type="entry name" value="ABC TRANSPORTER ABCH.1"/>
    <property type="match status" value="1"/>
</dbReference>
<evidence type="ECO:0000259" key="3">
    <source>
        <dbReference type="PROSITE" id="PS50893"/>
    </source>
</evidence>
<dbReference type="InterPro" id="IPR003593">
    <property type="entry name" value="AAA+_ATPase"/>
</dbReference>
<evidence type="ECO:0000313" key="4">
    <source>
        <dbReference type="EMBL" id="BBH25453.1"/>
    </source>
</evidence>
<dbReference type="InterPro" id="IPR003439">
    <property type="entry name" value="ABC_transporter-like_ATP-bd"/>
</dbReference>
<accession>A0A3G9JKC6</accession>
<dbReference type="SUPFAM" id="SSF52540">
    <property type="entry name" value="P-loop containing nucleoside triphosphate hydrolases"/>
    <property type="match status" value="1"/>
</dbReference>
<name>A0A3G9JKC6_9FIRM</name>
<keyword evidence="1" id="KW-0547">Nucleotide-binding</keyword>
<dbReference type="PROSITE" id="PS00211">
    <property type="entry name" value="ABC_TRANSPORTER_1"/>
    <property type="match status" value="1"/>
</dbReference>
<dbReference type="GO" id="GO:0005524">
    <property type="term" value="F:ATP binding"/>
    <property type="evidence" value="ECO:0007669"/>
    <property type="project" value="UniProtKB-KW"/>
</dbReference>
<dbReference type="InterPro" id="IPR017871">
    <property type="entry name" value="ABC_transporter-like_CS"/>
</dbReference>
<keyword evidence="5" id="KW-1185">Reference proteome</keyword>
<dbReference type="EMBL" id="AP019309">
    <property type="protein sequence ID" value="BBH25453.1"/>
    <property type="molecule type" value="Genomic_DNA"/>
</dbReference>
<dbReference type="OrthoDB" id="9802264at2"/>
<dbReference type="Pfam" id="PF00005">
    <property type="entry name" value="ABC_tran"/>
    <property type="match status" value="1"/>
</dbReference>
<dbReference type="AlphaFoldDB" id="A0A3G9JKC6"/>
<keyword evidence="2 4" id="KW-0067">ATP-binding</keyword>
<proteinExistence type="predicted"/>
<dbReference type="Proteomes" id="UP000268059">
    <property type="component" value="Chromosome"/>
</dbReference>